<keyword evidence="8 13" id="KW-0812">Transmembrane</keyword>
<evidence type="ECO:0000256" key="9">
    <source>
        <dbReference type="ARBA" id="ARBA00022989"/>
    </source>
</evidence>
<accession>A0A1G7ML02</accession>
<gene>
    <name evidence="16" type="ORF">SAMN05660235_02213</name>
</gene>
<keyword evidence="17" id="KW-1185">Reference proteome</keyword>
<evidence type="ECO:0000256" key="4">
    <source>
        <dbReference type="ARBA" id="ARBA00021907"/>
    </source>
</evidence>
<dbReference type="NCBIfam" id="NF038347">
    <property type="entry name" value="FtsX_Gpos"/>
    <property type="match status" value="1"/>
</dbReference>
<dbReference type="InterPro" id="IPR003838">
    <property type="entry name" value="ABC3_permease_C"/>
</dbReference>
<protein>
    <recommendedName>
        <fullName evidence="4 12">Cell division protein FtsX</fullName>
    </recommendedName>
</protein>
<dbReference type="PANTHER" id="PTHR47755">
    <property type="entry name" value="CELL DIVISION PROTEIN FTSX"/>
    <property type="match status" value="1"/>
</dbReference>
<keyword evidence="10 12" id="KW-0472">Membrane</keyword>
<dbReference type="OrthoDB" id="9812531at2"/>
<evidence type="ECO:0000259" key="14">
    <source>
        <dbReference type="Pfam" id="PF02687"/>
    </source>
</evidence>
<keyword evidence="9 13" id="KW-1133">Transmembrane helix</keyword>
<dbReference type="InterPro" id="IPR047590">
    <property type="entry name" value="FtsX_proteobact-type"/>
</dbReference>
<dbReference type="InterPro" id="IPR058204">
    <property type="entry name" value="FtsX_firmicutes-type"/>
</dbReference>
<evidence type="ECO:0000256" key="5">
    <source>
        <dbReference type="ARBA" id="ARBA00022475"/>
    </source>
</evidence>
<dbReference type="PIRSF" id="PIRSF003097">
    <property type="entry name" value="FtsX"/>
    <property type="match status" value="1"/>
</dbReference>
<evidence type="ECO:0000313" key="16">
    <source>
        <dbReference type="EMBL" id="SDF62558.1"/>
    </source>
</evidence>
<dbReference type="RefSeq" id="WP_093690851.1">
    <property type="nucleotide sequence ID" value="NZ_FNBU01000018.1"/>
</dbReference>
<keyword evidence="6" id="KW-0997">Cell inner membrane</keyword>
<evidence type="ECO:0000256" key="1">
    <source>
        <dbReference type="ARBA" id="ARBA00004429"/>
    </source>
</evidence>
<feature type="domain" description="ABC3 transporter permease C-terminal" evidence="14">
    <location>
        <begin position="175"/>
        <end position="294"/>
    </location>
</feature>
<dbReference type="Gene3D" id="3.30.70.3040">
    <property type="match status" value="1"/>
</dbReference>
<dbReference type="Pfam" id="PF18075">
    <property type="entry name" value="FtsX_ECD"/>
    <property type="match status" value="1"/>
</dbReference>
<feature type="transmembrane region" description="Helical" evidence="13">
    <location>
        <begin position="171"/>
        <end position="197"/>
    </location>
</feature>
<dbReference type="GO" id="GO:0051301">
    <property type="term" value="P:cell division"/>
    <property type="evidence" value="ECO:0007669"/>
    <property type="project" value="UniProtKB-KW"/>
</dbReference>
<evidence type="ECO:0000256" key="11">
    <source>
        <dbReference type="ARBA" id="ARBA00023306"/>
    </source>
</evidence>
<comment type="subcellular location">
    <subcellularLocation>
        <location evidence="1">Cell inner membrane</location>
        <topology evidence="1">Multi-pass membrane protein</topology>
    </subcellularLocation>
    <subcellularLocation>
        <location evidence="12">Cell membrane</location>
    </subcellularLocation>
</comment>
<dbReference type="AlphaFoldDB" id="A0A1G7ML02"/>
<dbReference type="EMBL" id="FNBU01000018">
    <property type="protein sequence ID" value="SDF62558.1"/>
    <property type="molecule type" value="Genomic_DNA"/>
</dbReference>
<keyword evidence="7 12" id="KW-0132">Cell division</keyword>
<feature type="transmembrane region" description="Helical" evidence="13">
    <location>
        <begin position="218"/>
        <end position="239"/>
    </location>
</feature>
<dbReference type="InterPro" id="IPR004513">
    <property type="entry name" value="FtsX"/>
</dbReference>
<evidence type="ECO:0000256" key="3">
    <source>
        <dbReference type="ARBA" id="ARBA00011160"/>
    </source>
</evidence>
<evidence type="ECO:0000256" key="13">
    <source>
        <dbReference type="SAM" id="Phobius"/>
    </source>
</evidence>
<evidence type="ECO:0000259" key="15">
    <source>
        <dbReference type="Pfam" id="PF18075"/>
    </source>
</evidence>
<name>A0A1G7ML02_9FIRM</name>
<comment type="similarity">
    <text evidence="2 12">Belongs to the ABC-4 integral membrane protein family. FtsX subfamily.</text>
</comment>
<reference evidence="17" key="1">
    <citation type="submission" date="2016-10" db="EMBL/GenBank/DDBJ databases">
        <authorList>
            <person name="Varghese N."/>
            <person name="Submissions S."/>
        </authorList>
    </citation>
    <scope>NUCLEOTIDE SEQUENCE [LARGE SCALE GENOMIC DNA]</scope>
    <source>
        <strain evidence="17">DSM 23256</strain>
    </source>
</reference>
<dbReference type="STRING" id="1123285.SAMN05660235_02213"/>
<sequence>MKIRTLEYFIREAFSSLRHNSLMSVASVSTVALSLLILGLFLVMVLNLNHMASALESQVQISVYLQDNLTAQEMRAIGEQITKLPGVIQVTFVSKDEALARFKQRLGEQQGLLTALGDTNPLPNSYEIKVDKPENVKPVAQAAEKIKGVENARFGQEVVDRLFHLTRMVRIFGVVIIIFLALAALFIIANTIRITVFARRKEIGIMKYVGATDWFIRWPFLIEGMILGFGGALIAVVLLNETYAVLTEQVYESLAFLPLIPKRPFLTNLSIVLLVLGTTIGALGSTISLKRFMKV</sequence>
<evidence type="ECO:0000256" key="2">
    <source>
        <dbReference type="ARBA" id="ARBA00007379"/>
    </source>
</evidence>
<dbReference type="NCBIfam" id="TIGR00439">
    <property type="entry name" value="FtsX_Gneg"/>
    <property type="match status" value="1"/>
</dbReference>
<evidence type="ECO:0000256" key="7">
    <source>
        <dbReference type="ARBA" id="ARBA00022618"/>
    </source>
</evidence>
<dbReference type="PANTHER" id="PTHR47755:SF1">
    <property type="entry name" value="CELL DIVISION PROTEIN FTSX"/>
    <property type="match status" value="1"/>
</dbReference>
<comment type="subunit">
    <text evidence="3">Forms a membrane-associated complex with FtsE.</text>
</comment>
<feature type="domain" description="FtsX extracellular" evidence="15">
    <location>
        <begin position="59"/>
        <end position="150"/>
    </location>
</feature>
<evidence type="ECO:0000256" key="6">
    <source>
        <dbReference type="ARBA" id="ARBA00022519"/>
    </source>
</evidence>
<evidence type="ECO:0000313" key="17">
    <source>
        <dbReference type="Proteomes" id="UP000243333"/>
    </source>
</evidence>
<dbReference type="Pfam" id="PF02687">
    <property type="entry name" value="FtsX"/>
    <property type="match status" value="1"/>
</dbReference>
<comment type="function">
    <text evidence="12">Part of the ABC transporter FtsEX involved in asymmetric cellular division facilitating the initiation of sporulation.</text>
</comment>
<keyword evidence="11 12" id="KW-0131">Cell cycle</keyword>
<evidence type="ECO:0000256" key="10">
    <source>
        <dbReference type="ARBA" id="ARBA00023136"/>
    </source>
</evidence>
<feature type="transmembrane region" description="Helical" evidence="13">
    <location>
        <begin position="21"/>
        <end position="46"/>
    </location>
</feature>
<organism evidence="16 17">
    <name type="scientific">Sporolituus thermophilus DSM 23256</name>
    <dbReference type="NCBI Taxonomy" id="1123285"/>
    <lineage>
        <taxon>Bacteria</taxon>
        <taxon>Bacillati</taxon>
        <taxon>Bacillota</taxon>
        <taxon>Negativicutes</taxon>
        <taxon>Selenomonadales</taxon>
        <taxon>Sporomusaceae</taxon>
        <taxon>Sporolituus</taxon>
    </lineage>
</organism>
<feature type="transmembrane region" description="Helical" evidence="13">
    <location>
        <begin position="265"/>
        <end position="289"/>
    </location>
</feature>
<dbReference type="Proteomes" id="UP000243333">
    <property type="component" value="Unassembled WGS sequence"/>
</dbReference>
<evidence type="ECO:0000256" key="12">
    <source>
        <dbReference type="PIRNR" id="PIRNR003097"/>
    </source>
</evidence>
<evidence type="ECO:0000256" key="8">
    <source>
        <dbReference type="ARBA" id="ARBA00022692"/>
    </source>
</evidence>
<dbReference type="InterPro" id="IPR040690">
    <property type="entry name" value="FtsX_ECD"/>
</dbReference>
<proteinExistence type="inferred from homology"/>
<dbReference type="GO" id="GO:0005886">
    <property type="term" value="C:plasma membrane"/>
    <property type="evidence" value="ECO:0007669"/>
    <property type="project" value="UniProtKB-SubCell"/>
</dbReference>
<keyword evidence="5 12" id="KW-1003">Cell membrane</keyword>